<protein>
    <recommendedName>
        <fullName evidence="3">DYW domain-containing protein</fullName>
    </recommendedName>
</protein>
<feature type="repeat" description="PPR" evidence="2">
    <location>
        <begin position="450"/>
        <end position="484"/>
    </location>
</feature>
<gene>
    <name evidence="4" type="ORF">NYM_LOCUS20012</name>
</gene>
<dbReference type="InterPro" id="IPR011990">
    <property type="entry name" value="TPR-like_helical_dom_sf"/>
</dbReference>
<feature type="repeat" description="PPR" evidence="2">
    <location>
        <begin position="252"/>
        <end position="282"/>
    </location>
</feature>
<dbReference type="Gene3D" id="1.25.40.10">
    <property type="entry name" value="Tetratricopeptide repeat domain"/>
    <property type="match status" value="5"/>
</dbReference>
<accession>A0A5K1DKV0</accession>
<proteinExistence type="predicted"/>
<dbReference type="GO" id="GO:0003723">
    <property type="term" value="F:RNA binding"/>
    <property type="evidence" value="ECO:0007669"/>
    <property type="project" value="InterPro"/>
</dbReference>
<evidence type="ECO:0000256" key="2">
    <source>
        <dbReference type="PROSITE-ProRule" id="PRU00708"/>
    </source>
</evidence>
<dbReference type="InterPro" id="IPR046960">
    <property type="entry name" value="PPR_At4g14850-like_plant"/>
</dbReference>
<feature type="repeat" description="PPR" evidence="2">
    <location>
        <begin position="186"/>
        <end position="216"/>
    </location>
</feature>
<dbReference type="Pfam" id="PF12854">
    <property type="entry name" value="PPR_1"/>
    <property type="match status" value="1"/>
</dbReference>
<dbReference type="FunFam" id="1.25.40.10:FF:000073">
    <property type="entry name" value="Pentatricopeptide repeat-containing protein chloroplastic"/>
    <property type="match status" value="1"/>
</dbReference>
<dbReference type="Pfam" id="PF13041">
    <property type="entry name" value="PPR_2"/>
    <property type="match status" value="3"/>
</dbReference>
<evidence type="ECO:0000256" key="1">
    <source>
        <dbReference type="ARBA" id="ARBA00022737"/>
    </source>
</evidence>
<dbReference type="Gramene" id="NC5G0183370.1">
    <property type="protein sequence ID" value="NC5G0183370.1:cds"/>
    <property type="gene ID" value="NC5G0183370"/>
</dbReference>
<evidence type="ECO:0000259" key="3">
    <source>
        <dbReference type="Pfam" id="PF14432"/>
    </source>
</evidence>
<dbReference type="GO" id="GO:0009451">
    <property type="term" value="P:RNA modification"/>
    <property type="evidence" value="ECO:0007669"/>
    <property type="project" value="InterPro"/>
</dbReference>
<dbReference type="AlphaFoldDB" id="A0A5K1DKV0"/>
<dbReference type="PROSITE" id="PS51375">
    <property type="entry name" value="PPR"/>
    <property type="match status" value="6"/>
</dbReference>
<feature type="domain" description="DYW" evidence="3">
    <location>
        <begin position="665"/>
        <end position="758"/>
    </location>
</feature>
<dbReference type="InterPro" id="IPR032867">
    <property type="entry name" value="DYW_dom"/>
</dbReference>
<dbReference type="FunFam" id="1.25.40.10:FF:000231">
    <property type="entry name" value="Pentatricopeptide repeat-containing protein chloroplastic"/>
    <property type="match status" value="1"/>
</dbReference>
<dbReference type="Pfam" id="PF14432">
    <property type="entry name" value="DYW_deaminase"/>
    <property type="match status" value="1"/>
</dbReference>
<dbReference type="Pfam" id="PF20430">
    <property type="entry name" value="Eplus_motif"/>
    <property type="match status" value="1"/>
</dbReference>
<dbReference type="SUPFAM" id="SSF48452">
    <property type="entry name" value="TPR-like"/>
    <property type="match status" value="1"/>
</dbReference>
<organism evidence="4">
    <name type="scientific">Nymphaea colorata</name>
    <name type="common">pocket water lily</name>
    <dbReference type="NCBI Taxonomy" id="210225"/>
    <lineage>
        <taxon>Eukaryota</taxon>
        <taxon>Viridiplantae</taxon>
        <taxon>Streptophyta</taxon>
        <taxon>Embryophyta</taxon>
        <taxon>Tracheophyta</taxon>
        <taxon>Spermatophyta</taxon>
        <taxon>Magnoliopsida</taxon>
        <taxon>Nymphaeales</taxon>
        <taxon>Nymphaeaceae</taxon>
        <taxon>Nymphaea</taxon>
    </lineage>
</organism>
<keyword evidence="1" id="KW-0677">Repeat</keyword>
<dbReference type="InterPro" id="IPR046849">
    <property type="entry name" value="E2_motif"/>
</dbReference>
<dbReference type="FunFam" id="1.25.40.10:FF:001050">
    <property type="entry name" value="Pentatricopeptide repeat-containing protein At2g33760"/>
    <property type="match status" value="1"/>
</dbReference>
<dbReference type="NCBIfam" id="TIGR00756">
    <property type="entry name" value="PPR"/>
    <property type="match status" value="6"/>
</dbReference>
<dbReference type="Pfam" id="PF20431">
    <property type="entry name" value="E_motif"/>
    <property type="match status" value="1"/>
</dbReference>
<dbReference type="InterPro" id="IPR046848">
    <property type="entry name" value="E_motif"/>
</dbReference>
<evidence type="ECO:0000313" key="4">
    <source>
        <dbReference type="EMBL" id="VVW39981.1"/>
    </source>
</evidence>
<dbReference type="PANTHER" id="PTHR47926">
    <property type="entry name" value="PENTATRICOPEPTIDE REPEAT-CONTAINING PROTEIN"/>
    <property type="match status" value="1"/>
</dbReference>
<feature type="repeat" description="PPR" evidence="2">
    <location>
        <begin position="84"/>
        <end position="118"/>
    </location>
</feature>
<name>A0A5K1DKV0_9MAGN</name>
<dbReference type="InterPro" id="IPR002885">
    <property type="entry name" value="PPR_rpt"/>
</dbReference>
<sequence length="758" mass="84170">MAVSVLVSEPVKGNHLPRLYDERHLSPLLKKRLALRQLKQIHAKLLRGGLNQDVVLVTKMVGACAVSGAMDYAYLLFRGTQHPDLVLCNAMLKGYTQNGFMKEALHFYVHVLEGGFFFPDQYTLPYVFKACAALLAVTAGRAVHAMSVKSGLAGDAFVGNSLVDFYAKCGDVDSALCAFCRIEEPNPISWNILIGSFVSSGDMVSARKLFDEMPERDVASWNTMLSGYAKAGDLVEARRVFEQMPERNLVSWNAMIAAYAQNGKGEHALMVFSQMVGSSVSPGVATMLTVMSIVSNMSNSDNVNWVVDLAARSEFANSVSILTAIVNLHAKFGRIDDAYRVFSGIHDKDTVCYNAMIGGFTQNQEPSRALELFRRMQSEAIEPDAMTMVSVLSACAQLGALGLGEWVHNYVERNGIPMDVYLGTALVDMYARCGDVDSSWRVFIKMPQRDVATWNAMIRGLAMHGHGNGALQLFLQMEIEGYSPNYITFVALLSACSHEGLVSHGFSIFNSMKAKYGIMPGIEHYGCMVDLLGRAKHLAEAREFIEKMPIEPDSAIWAALLSACRFHQNLELAKEATEKLIALNPSHDGNYVLLSNIYAKAGKWEDVARMRESMRSQGVRKTPGCSAVEIGDSVYEFTAGDRSHPQWAEIYAKWNELAKQLKPMGYSPDTGTVLRGILDEEEKEQALYRHSEKLAVSFALITTKPGTPIRIVKNLRICVDCHRAFELISLLLGREITIRDRNRFHHFREGHCSCRGYW</sequence>
<feature type="repeat" description="PPR" evidence="2">
    <location>
        <begin position="217"/>
        <end position="251"/>
    </location>
</feature>
<dbReference type="GO" id="GO:0031425">
    <property type="term" value="P:chloroplast RNA processing"/>
    <property type="evidence" value="ECO:0007669"/>
    <property type="project" value="UniProtKB-ARBA"/>
</dbReference>
<reference evidence="4" key="1">
    <citation type="submission" date="2019-09" db="EMBL/GenBank/DDBJ databases">
        <authorList>
            <person name="Zhang L."/>
        </authorList>
    </citation>
    <scope>NUCLEOTIDE SEQUENCE</scope>
</reference>
<feature type="repeat" description="PPR" evidence="2">
    <location>
        <begin position="349"/>
        <end position="383"/>
    </location>
</feature>
<dbReference type="EMBL" id="LR721783">
    <property type="protein sequence ID" value="VVW39981.1"/>
    <property type="molecule type" value="Genomic_DNA"/>
</dbReference>
<dbReference type="Pfam" id="PF01535">
    <property type="entry name" value="PPR"/>
    <property type="match status" value="3"/>
</dbReference>
<dbReference type="GO" id="GO:0048731">
    <property type="term" value="P:system development"/>
    <property type="evidence" value="ECO:0007669"/>
    <property type="project" value="UniProtKB-ARBA"/>
</dbReference>
<dbReference type="FunFam" id="1.25.40.10:FF:000125">
    <property type="entry name" value="Pentatricopeptide repeat-containing protein"/>
    <property type="match status" value="1"/>
</dbReference>
<dbReference type="GO" id="GO:0008270">
    <property type="term" value="F:zinc ion binding"/>
    <property type="evidence" value="ECO:0007669"/>
    <property type="project" value="InterPro"/>
</dbReference>